<organism evidence="3 4">
    <name type="scientific">Sugiyamaella lignohabitans</name>
    <dbReference type="NCBI Taxonomy" id="796027"/>
    <lineage>
        <taxon>Eukaryota</taxon>
        <taxon>Fungi</taxon>
        <taxon>Dikarya</taxon>
        <taxon>Ascomycota</taxon>
        <taxon>Saccharomycotina</taxon>
        <taxon>Dipodascomycetes</taxon>
        <taxon>Dipodascales</taxon>
        <taxon>Trichomonascaceae</taxon>
        <taxon>Sugiyamaella</taxon>
    </lineage>
</organism>
<evidence type="ECO:0000313" key="3">
    <source>
        <dbReference type="EMBL" id="ANB15656.1"/>
    </source>
</evidence>
<dbReference type="PANTHER" id="PTHR10366:SF579">
    <property type="entry name" value="3-BETA HYDROXYSTEROID DEHYDROGENASE_ISOMERASE FAMILY PROTEIN (AFU_ORTHOLOGUE AFUA_3G02250)"/>
    <property type="match status" value="1"/>
</dbReference>
<dbReference type="GeneID" id="30035300"/>
<dbReference type="OrthoDB" id="2735536at2759"/>
<evidence type="ECO:0000256" key="1">
    <source>
        <dbReference type="ARBA" id="ARBA00023002"/>
    </source>
</evidence>
<dbReference type="InterPro" id="IPR050425">
    <property type="entry name" value="NAD(P)_dehydrat-like"/>
</dbReference>
<dbReference type="InterPro" id="IPR036291">
    <property type="entry name" value="NAD(P)-bd_dom_sf"/>
</dbReference>
<dbReference type="Gene3D" id="3.40.50.720">
    <property type="entry name" value="NAD(P)-binding Rossmann-like Domain"/>
    <property type="match status" value="1"/>
</dbReference>
<dbReference type="EMBL" id="CP014503">
    <property type="protein sequence ID" value="ANB15656.1"/>
    <property type="molecule type" value="Genomic_DNA"/>
</dbReference>
<dbReference type="PANTHER" id="PTHR10366">
    <property type="entry name" value="NAD DEPENDENT EPIMERASE/DEHYDRATASE"/>
    <property type="match status" value="1"/>
</dbReference>
<proteinExistence type="inferred from homology"/>
<accession>A0A167FSR1</accession>
<dbReference type="Proteomes" id="UP000189580">
    <property type="component" value="Chromosome b"/>
</dbReference>
<reference evidence="3 4" key="1">
    <citation type="submission" date="2016-02" db="EMBL/GenBank/DDBJ databases">
        <title>Complete genome sequence and transcriptome regulation of the pentose utilising yeast Sugiyamaella lignohabitans.</title>
        <authorList>
            <person name="Bellasio M."/>
            <person name="Peymann A."/>
            <person name="Valli M."/>
            <person name="Sipitzky M."/>
            <person name="Graf A."/>
            <person name="Sauer M."/>
            <person name="Marx H."/>
            <person name="Mattanovich D."/>
        </authorList>
    </citation>
    <scope>NUCLEOTIDE SEQUENCE [LARGE SCALE GENOMIC DNA]</scope>
    <source>
        <strain evidence="3 4">CBS 10342</strain>
    </source>
</reference>
<sequence>MQAAKDVGTVKRVVLTSSFASVIDVDRGAGPGFTYTGKDWNPLTYEEACKGDAVIAYRGSKKFAELAAWDFVKENANSINFDLVTHCPPMTFGEVCHPIKGHKDLNVSNAVLWSIVEGVDPLPVSRVPVWINVGDLAKAHVNSLLIPEVGGRRYVPASPEKFSYQKIADIIREKFPWAKSRVTKGNPNEPIPESYDLDSQAVTDDLGVTFTSLEETIYKAIYQFALWEGSGISKEELAEMIEDANKR</sequence>
<dbReference type="SUPFAM" id="SSF51735">
    <property type="entry name" value="NAD(P)-binding Rossmann-fold domains"/>
    <property type="match status" value="1"/>
</dbReference>
<dbReference type="GO" id="GO:0016616">
    <property type="term" value="F:oxidoreductase activity, acting on the CH-OH group of donors, NAD or NADP as acceptor"/>
    <property type="evidence" value="ECO:0007669"/>
    <property type="project" value="TreeGrafter"/>
</dbReference>
<dbReference type="RefSeq" id="XP_018738133.1">
    <property type="nucleotide sequence ID" value="XM_018880301.1"/>
</dbReference>
<comment type="similarity">
    <text evidence="2">Belongs to the NAD(P)-dependent epimerase/dehydratase family. Dihydroflavonol-4-reductase subfamily.</text>
</comment>
<dbReference type="KEGG" id="slb:AWJ20_3294"/>
<gene>
    <name evidence="3" type="primary">GRE2</name>
    <name evidence="3" type="ORF">AWJ20_3294</name>
</gene>
<evidence type="ECO:0000313" key="4">
    <source>
        <dbReference type="Proteomes" id="UP000189580"/>
    </source>
</evidence>
<keyword evidence="4" id="KW-1185">Reference proteome</keyword>
<keyword evidence="1" id="KW-0560">Oxidoreductase</keyword>
<evidence type="ECO:0000256" key="2">
    <source>
        <dbReference type="ARBA" id="ARBA00023445"/>
    </source>
</evidence>
<name>A0A167FSR1_9ASCO</name>
<dbReference type="AlphaFoldDB" id="A0A167FSR1"/>
<protein>
    <submittedName>
        <fullName evidence="3">Methylglyoxal reductase (NADPH-dependent) GRE2</fullName>
    </submittedName>
</protein>